<feature type="transmembrane region" description="Helical" evidence="1">
    <location>
        <begin position="143"/>
        <end position="168"/>
    </location>
</feature>
<reference evidence="4" key="1">
    <citation type="submission" date="2023-07" db="EMBL/GenBank/DDBJ databases">
        <title>Structural and functional analysis of rice phyllospheric bacteria for their antimicrobial properties and defense elicitation against blast disease.</title>
        <authorList>
            <person name="Sahu K.P."/>
            <person name="Asharani P."/>
            <person name="Kumar M."/>
            <person name="Reddy B."/>
            <person name="Kumar A."/>
        </authorList>
    </citation>
    <scope>NUCLEOTIDE SEQUENCE [LARGE SCALE GENOMIC DNA]</scope>
    <source>
        <strain evidence="4">OsEp_Plm_30P10</strain>
    </source>
</reference>
<gene>
    <name evidence="3" type="ORF">N4G40_18320</name>
</gene>
<feature type="transmembrane region" description="Helical" evidence="1">
    <location>
        <begin position="119"/>
        <end position="137"/>
    </location>
</feature>
<comment type="caution">
    <text evidence="3">The sequence shown here is derived from an EMBL/GenBank/DDBJ whole genome shotgun (WGS) entry which is preliminary data.</text>
</comment>
<dbReference type="Pfam" id="PF00581">
    <property type="entry name" value="Rhodanese"/>
    <property type="match status" value="1"/>
</dbReference>
<evidence type="ECO:0000256" key="1">
    <source>
        <dbReference type="SAM" id="Phobius"/>
    </source>
</evidence>
<dbReference type="InterPro" id="IPR001763">
    <property type="entry name" value="Rhodanese-like_dom"/>
</dbReference>
<sequence>MPIESVSPAEAYARYDRHTMMIDIRGEEAWRREHITGSRPVSAEHLTPDAFSHANLQATDAVIFHCQRGMRTEHLAPQLAAAVFPARALVIAGGIDAWKAAGYAVEEDRRQPLPLMRQVQICAGALTLAGTIAGAFIHPVFYILPAFIGAGLIFAGTTGWCGMARLLAAMPWNKAVP</sequence>
<accession>A0ABU5LJV6</accession>
<dbReference type="SMART" id="SM00450">
    <property type="entry name" value="RHOD"/>
    <property type="match status" value="1"/>
</dbReference>
<keyword evidence="1" id="KW-0472">Membrane</keyword>
<feature type="domain" description="Rhodanese" evidence="2">
    <location>
        <begin position="22"/>
        <end position="107"/>
    </location>
</feature>
<evidence type="ECO:0000259" key="2">
    <source>
        <dbReference type="PROSITE" id="PS50206"/>
    </source>
</evidence>
<dbReference type="Gene3D" id="6.10.140.1340">
    <property type="match status" value="1"/>
</dbReference>
<evidence type="ECO:0000313" key="4">
    <source>
        <dbReference type="Proteomes" id="UP001288620"/>
    </source>
</evidence>
<dbReference type="Gene3D" id="3.40.250.10">
    <property type="entry name" value="Rhodanese-like domain"/>
    <property type="match status" value="1"/>
</dbReference>
<dbReference type="SUPFAM" id="SSF52821">
    <property type="entry name" value="Rhodanese/Cell cycle control phosphatase"/>
    <property type="match status" value="1"/>
</dbReference>
<keyword evidence="4" id="KW-1185">Reference proteome</keyword>
<dbReference type="Pfam" id="PF11127">
    <property type="entry name" value="YgaP-like_TM"/>
    <property type="match status" value="1"/>
</dbReference>
<keyword evidence="1" id="KW-1133">Transmembrane helix</keyword>
<organism evidence="3 4">
    <name type="scientific">Pantoea eucrina</name>
    <dbReference type="NCBI Taxonomy" id="472693"/>
    <lineage>
        <taxon>Bacteria</taxon>
        <taxon>Pseudomonadati</taxon>
        <taxon>Pseudomonadota</taxon>
        <taxon>Gammaproteobacteria</taxon>
        <taxon>Enterobacterales</taxon>
        <taxon>Erwiniaceae</taxon>
        <taxon>Pantoea</taxon>
    </lineage>
</organism>
<name>A0ABU5LJV6_9GAMM</name>
<protein>
    <submittedName>
        <fullName evidence="3">Rhodanese family protein</fullName>
    </submittedName>
</protein>
<dbReference type="RefSeq" id="WP_322544102.1">
    <property type="nucleotide sequence ID" value="NZ_JAOBTT010000002.1"/>
</dbReference>
<dbReference type="InterPro" id="IPR036873">
    <property type="entry name" value="Rhodanese-like_dom_sf"/>
</dbReference>
<dbReference type="PROSITE" id="PS50206">
    <property type="entry name" value="RHODANESE_3"/>
    <property type="match status" value="1"/>
</dbReference>
<keyword evidence="1" id="KW-0812">Transmembrane</keyword>
<dbReference type="Proteomes" id="UP001288620">
    <property type="component" value="Unassembled WGS sequence"/>
</dbReference>
<evidence type="ECO:0000313" key="3">
    <source>
        <dbReference type="EMBL" id="MDZ7280212.1"/>
    </source>
</evidence>
<dbReference type="InterPro" id="IPR021309">
    <property type="entry name" value="YgaP-like_TM"/>
</dbReference>
<dbReference type="EMBL" id="JAOBTT010000002">
    <property type="protein sequence ID" value="MDZ7280212.1"/>
    <property type="molecule type" value="Genomic_DNA"/>
</dbReference>
<proteinExistence type="predicted"/>